<name>A0A433QPZ9_9FUNG</name>
<keyword evidence="2" id="KW-1185">Reference proteome</keyword>
<organism evidence="1 2">
    <name type="scientific">Jimgerdemannia flammicorona</name>
    <dbReference type="NCBI Taxonomy" id="994334"/>
    <lineage>
        <taxon>Eukaryota</taxon>
        <taxon>Fungi</taxon>
        <taxon>Fungi incertae sedis</taxon>
        <taxon>Mucoromycota</taxon>
        <taxon>Mucoromycotina</taxon>
        <taxon>Endogonomycetes</taxon>
        <taxon>Endogonales</taxon>
        <taxon>Endogonaceae</taxon>
        <taxon>Jimgerdemannia</taxon>
    </lineage>
</organism>
<sequence>MTSRYVILRTLFNLQLDGPFGCLIGPNAALIGRCRPFGRNCNVSQTYQIGYLCGPANFTNSINSCPIILTRILNLELSQTSSNGRPEQANHPRSGRDFLSHHAEDVYGRRGRAHSQGREVRYVFCPLQKHSANNCKRHRSSLVANDRLSRNYRGYLFRPPSPRRWLRQRLSHRYLLLLCH</sequence>
<dbReference type="Proteomes" id="UP000274822">
    <property type="component" value="Unassembled WGS sequence"/>
</dbReference>
<evidence type="ECO:0000313" key="1">
    <source>
        <dbReference type="EMBL" id="RUS31827.1"/>
    </source>
</evidence>
<reference evidence="1 2" key="1">
    <citation type="journal article" date="2018" name="New Phytol.">
        <title>Phylogenomics of Endogonaceae and evolution of mycorrhizas within Mucoromycota.</title>
        <authorList>
            <person name="Chang Y."/>
            <person name="Desiro A."/>
            <person name="Na H."/>
            <person name="Sandor L."/>
            <person name="Lipzen A."/>
            <person name="Clum A."/>
            <person name="Barry K."/>
            <person name="Grigoriev I.V."/>
            <person name="Martin F.M."/>
            <person name="Stajich J.E."/>
            <person name="Smith M.E."/>
            <person name="Bonito G."/>
            <person name="Spatafora J.W."/>
        </authorList>
    </citation>
    <scope>NUCLEOTIDE SEQUENCE [LARGE SCALE GENOMIC DNA]</scope>
    <source>
        <strain evidence="1 2">AD002</strain>
    </source>
</reference>
<comment type="caution">
    <text evidence="1">The sequence shown here is derived from an EMBL/GenBank/DDBJ whole genome shotgun (WGS) entry which is preliminary data.</text>
</comment>
<protein>
    <submittedName>
        <fullName evidence="1">Uncharacterized protein</fullName>
    </submittedName>
</protein>
<evidence type="ECO:0000313" key="2">
    <source>
        <dbReference type="Proteomes" id="UP000274822"/>
    </source>
</evidence>
<dbReference type="EMBL" id="RBNJ01002561">
    <property type="protein sequence ID" value="RUS31827.1"/>
    <property type="molecule type" value="Genomic_DNA"/>
</dbReference>
<accession>A0A433QPZ9</accession>
<dbReference type="AlphaFoldDB" id="A0A433QPZ9"/>
<gene>
    <name evidence="1" type="ORF">BC938DRAFT_476970</name>
</gene>
<proteinExistence type="predicted"/>